<gene>
    <name evidence="1" type="ORF">GGR38_003268</name>
</gene>
<sequence length="96" mass="11184">MNDILELSADYALSRADFLNYLDDYIHGSIIIIENNSPVAHLVRRNIISFSYVEQRIISIEIKIKRGSVWRQAKVSADLDQNPKLLDRFNEWSIPH</sequence>
<dbReference type="EMBL" id="JACIDX010000013">
    <property type="protein sequence ID" value="MBB3956305.1"/>
    <property type="molecule type" value="Genomic_DNA"/>
</dbReference>
<keyword evidence="2" id="KW-1185">Reference proteome</keyword>
<evidence type="ECO:0000313" key="2">
    <source>
        <dbReference type="Proteomes" id="UP000548867"/>
    </source>
</evidence>
<accession>A0A7W6G7M1</accession>
<comment type="caution">
    <text evidence="1">The sequence shown here is derived from an EMBL/GenBank/DDBJ whole genome shotgun (WGS) entry which is preliminary data.</text>
</comment>
<proteinExistence type="predicted"/>
<dbReference type="RefSeq" id="WP_246404785.1">
    <property type="nucleotide sequence ID" value="NZ_JACIDX010000013.1"/>
</dbReference>
<protein>
    <submittedName>
        <fullName evidence="1">Uncharacterized protein</fullName>
    </submittedName>
</protein>
<reference evidence="1 2" key="1">
    <citation type="submission" date="2020-08" db="EMBL/GenBank/DDBJ databases">
        <title>Genomic Encyclopedia of Type Strains, Phase IV (KMG-IV): sequencing the most valuable type-strain genomes for metagenomic binning, comparative biology and taxonomic classification.</title>
        <authorList>
            <person name="Goeker M."/>
        </authorList>
    </citation>
    <scope>NUCLEOTIDE SEQUENCE [LARGE SCALE GENOMIC DNA]</scope>
    <source>
        <strain evidence="1 2">DSM 27057</strain>
    </source>
</reference>
<evidence type="ECO:0000313" key="1">
    <source>
        <dbReference type="EMBL" id="MBB3956305.1"/>
    </source>
</evidence>
<dbReference type="Proteomes" id="UP000548867">
    <property type="component" value="Unassembled WGS sequence"/>
</dbReference>
<organism evidence="1 2">
    <name type="scientific">Novosphingobium sediminicola</name>
    <dbReference type="NCBI Taxonomy" id="563162"/>
    <lineage>
        <taxon>Bacteria</taxon>
        <taxon>Pseudomonadati</taxon>
        <taxon>Pseudomonadota</taxon>
        <taxon>Alphaproteobacteria</taxon>
        <taxon>Sphingomonadales</taxon>
        <taxon>Sphingomonadaceae</taxon>
        <taxon>Novosphingobium</taxon>
    </lineage>
</organism>
<dbReference type="AlphaFoldDB" id="A0A7W6G7M1"/>
<name>A0A7W6G7M1_9SPHN</name>